<reference evidence="3" key="1">
    <citation type="submission" date="2025-08" db="UniProtKB">
        <authorList>
            <consortium name="RefSeq"/>
        </authorList>
    </citation>
    <scope>IDENTIFICATION</scope>
    <source>
        <tissue evidence="3">Whole insect</tissue>
    </source>
</reference>
<evidence type="ECO:0000256" key="1">
    <source>
        <dbReference type="SAM" id="Phobius"/>
    </source>
</evidence>
<dbReference type="AlphaFoldDB" id="A0A6P7GZI0"/>
<keyword evidence="1" id="KW-0812">Transmembrane</keyword>
<evidence type="ECO:0000256" key="2">
    <source>
        <dbReference type="SAM" id="SignalP"/>
    </source>
</evidence>
<gene>
    <name evidence="3" type="primary">LOC114342573</name>
</gene>
<sequence>MMLLSSLLFVLQLVLLVQCDNCINSLIVGKWSLLTGSPWSYVFKTGNDQLNSNEDKRKRVPFFQNAKTFEEFLNRFKINRGTLNFVDPAVAESEFQIENELNTDGVSAKLVAIFRNEESVMKSFVIVTNSDVGIVERLMQPGPAKILEEKLNQLNATYLSIYLQYFNENKHQPVLEKADFFKGYYYDGSSTIVSWYTRNTSLYSLFEENATLSSINNQQYIVFNRSSISYAFKMGKQVFTNVWATQHPFLFVSSKVNFEKSVYNIPHSVINSVPEVCLMMGSGSVVINSVVYYIIGFLCLFLLVAVFIIIYMCWAKKKNRRATVRDSLHSYCVPGSNWEKVYDASGRLVQIK</sequence>
<proteinExistence type="predicted"/>
<accession>A0A6P7GZI0</accession>
<dbReference type="RefSeq" id="XP_028149190.1">
    <property type="nucleotide sequence ID" value="XM_028293389.1"/>
</dbReference>
<evidence type="ECO:0000313" key="3">
    <source>
        <dbReference type="RefSeq" id="XP_028149190.1"/>
    </source>
</evidence>
<feature type="transmembrane region" description="Helical" evidence="1">
    <location>
        <begin position="290"/>
        <end position="314"/>
    </location>
</feature>
<dbReference type="InParanoid" id="A0A6P7GZI0"/>
<keyword evidence="2" id="KW-0732">Signal</keyword>
<organism evidence="3">
    <name type="scientific">Diabrotica virgifera virgifera</name>
    <name type="common">western corn rootworm</name>
    <dbReference type="NCBI Taxonomy" id="50390"/>
    <lineage>
        <taxon>Eukaryota</taxon>
        <taxon>Metazoa</taxon>
        <taxon>Ecdysozoa</taxon>
        <taxon>Arthropoda</taxon>
        <taxon>Hexapoda</taxon>
        <taxon>Insecta</taxon>
        <taxon>Pterygota</taxon>
        <taxon>Neoptera</taxon>
        <taxon>Endopterygota</taxon>
        <taxon>Coleoptera</taxon>
        <taxon>Polyphaga</taxon>
        <taxon>Cucujiformia</taxon>
        <taxon>Chrysomeloidea</taxon>
        <taxon>Chrysomelidae</taxon>
        <taxon>Galerucinae</taxon>
        <taxon>Diabroticina</taxon>
        <taxon>Diabroticites</taxon>
        <taxon>Diabrotica</taxon>
    </lineage>
</organism>
<feature type="signal peptide" evidence="2">
    <location>
        <begin position="1"/>
        <end position="19"/>
    </location>
</feature>
<keyword evidence="1" id="KW-1133">Transmembrane helix</keyword>
<feature type="chain" id="PRO_5027640138" evidence="2">
    <location>
        <begin position="20"/>
        <end position="352"/>
    </location>
</feature>
<name>A0A6P7GZI0_DIAVI</name>
<protein>
    <submittedName>
        <fullName evidence="3">Uncharacterized protein LOC114342573</fullName>
    </submittedName>
</protein>
<keyword evidence="1" id="KW-0472">Membrane</keyword>